<keyword evidence="2 5" id="KW-0556">Organic radical</keyword>
<dbReference type="GO" id="GO:0008998">
    <property type="term" value="F:ribonucleoside-triphosphate reductase (thioredoxin) activity"/>
    <property type="evidence" value="ECO:0007669"/>
    <property type="project" value="UniProtKB-EC"/>
</dbReference>
<dbReference type="Pfam" id="PF03477">
    <property type="entry name" value="ATP-cone"/>
    <property type="match status" value="1"/>
</dbReference>
<accession>A0AA97FH04</accession>
<sequence>MTVVATAEKRRTDAGAPPAPTVCKRDGRILPFDAGRIRAAVTKAFAEVHGTVDGLQELTIDDIVDRAVDELVTRFTGRVRIYEIQNVVEHMLLESHQYDVAKAYIDYRVRRDLDRAQALDVNHSIGKLLGKDSSVVHENANKDAGVFNTQRDLTAGAVGKAIGMRMLPPHVANAHARGDLHYHDLDYHPYAPMTNCCLIDFATMMAGGFRIGNAEVDPPRSIQTATAQISQIIANVSSSQYGGCSVNRIDELLAPYAEQNLEKHLAEAQRWIDDETQHRPYAEERTRKDIYDAMQSLEYEINTLFTSNGQTPFTSVGFGLGRGWLEREIQRAILRIRIEGLGSERRTAIFPKLIFTLRRGVNLDPADPNYDIKQLAVECATRRMYPDIVSYDKIVEITGSFKVPMGCRSFLPAWTDDEGRDVVEGRMNLGVVTLNVPRVALETRGDEDAFWALLGQRLEIVHDALLYRVERCKEAVPANAPILYMHGAFGQRLAVEDDVDALFRGGRATVSLGYIGLYEAATAFYGPEWEGNPEAKEFTLRILRTLHEHAEEWTDRHGYAFSVYSTPSESLTDRFCRLDAQRFGAVADITDKEYYTNSFHYDVRKSPTPFEKLDFEKDYAPFTSGGFIHYCEYPVLQQNPRALEAVWDYAYDRVGYLGTNTPIDHCFACGFEGDFDPTGRGFACPSCGNDDPRMCDVVKRTCGYLGNPQQRPMVRGRHVEISSRAKHMPAGAGGPDAVR</sequence>
<dbReference type="PANTHER" id="PTHR21075:SF0">
    <property type="entry name" value="ANAEROBIC RIBONUCLEOSIDE-TRIPHOSPHATE REDUCTASE"/>
    <property type="match status" value="1"/>
</dbReference>
<keyword evidence="3 4" id="KW-0067">ATP-binding</keyword>
<dbReference type="KEGG" id="mbet:N8K70_14060"/>
<dbReference type="Gene3D" id="3.20.70.20">
    <property type="match status" value="1"/>
</dbReference>
<name>A0AA97FH04_9MICO</name>
<evidence type="ECO:0000259" key="7">
    <source>
        <dbReference type="PROSITE" id="PS51161"/>
    </source>
</evidence>
<dbReference type="InterPro" id="IPR012833">
    <property type="entry name" value="NrdD"/>
</dbReference>
<evidence type="ECO:0000259" key="6">
    <source>
        <dbReference type="PROSITE" id="PS51149"/>
    </source>
</evidence>
<dbReference type="GO" id="GO:0006260">
    <property type="term" value="P:DNA replication"/>
    <property type="evidence" value="ECO:0007669"/>
    <property type="project" value="InterPro"/>
</dbReference>
<evidence type="ECO:0000313" key="9">
    <source>
        <dbReference type="Proteomes" id="UP001305498"/>
    </source>
</evidence>
<evidence type="ECO:0000256" key="2">
    <source>
        <dbReference type="ARBA" id="ARBA00022818"/>
    </source>
</evidence>
<dbReference type="PROSITE" id="PS51149">
    <property type="entry name" value="GLY_RADICAL_2"/>
    <property type="match status" value="1"/>
</dbReference>
<evidence type="ECO:0000256" key="4">
    <source>
        <dbReference type="PROSITE-ProRule" id="PRU00492"/>
    </source>
</evidence>
<keyword evidence="9" id="KW-1185">Reference proteome</keyword>
<dbReference type="InterPro" id="IPR005144">
    <property type="entry name" value="ATP-cone_dom"/>
</dbReference>
<organism evidence="8 9">
    <name type="scientific">Microbacterium betulae</name>
    <dbReference type="NCBI Taxonomy" id="2981139"/>
    <lineage>
        <taxon>Bacteria</taxon>
        <taxon>Bacillati</taxon>
        <taxon>Actinomycetota</taxon>
        <taxon>Actinomycetes</taxon>
        <taxon>Micrococcales</taxon>
        <taxon>Microbacteriaceae</taxon>
        <taxon>Microbacterium</taxon>
    </lineage>
</organism>
<protein>
    <submittedName>
        <fullName evidence="8">Anaerobic ribonucleoside-triphosphate reductase</fullName>
        <ecNumber evidence="8">1.17.4.2</ecNumber>
    </submittedName>
</protein>
<gene>
    <name evidence="8" type="primary">nrdD</name>
    <name evidence="8" type="ORF">N8K70_14060</name>
</gene>
<dbReference type="AlphaFoldDB" id="A0AA97FH04"/>
<feature type="modified residue" description="Glycine radical" evidence="5">
    <location>
        <position position="703"/>
    </location>
</feature>
<feature type="domain" description="ATP-cone" evidence="7">
    <location>
        <begin position="20"/>
        <end position="115"/>
    </location>
</feature>
<dbReference type="InterPro" id="IPR001150">
    <property type="entry name" value="Gly_radical"/>
</dbReference>
<dbReference type="EMBL" id="CP118157">
    <property type="protein sequence ID" value="WOF22503.1"/>
    <property type="molecule type" value="Genomic_DNA"/>
</dbReference>
<dbReference type="GO" id="GO:0005524">
    <property type="term" value="F:ATP binding"/>
    <property type="evidence" value="ECO:0007669"/>
    <property type="project" value="UniProtKB-UniRule"/>
</dbReference>
<feature type="domain" description="Glycine radical" evidence="6">
    <location>
        <begin position="605"/>
        <end position="730"/>
    </location>
</feature>
<keyword evidence="1 4" id="KW-0547">Nucleotide-binding</keyword>
<evidence type="ECO:0000256" key="1">
    <source>
        <dbReference type="ARBA" id="ARBA00022741"/>
    </source>
</evidence>
<dbReference type="RefSeq" id="WP_317138974.1">
    <property type="nucleotide sequence ID" value="NZ_CP118157.1"/>
</dbReference>
<dbReference type="EC" id="1.17.4.2" evidence="8"/>
<dbReference type="PROSITE" id="PS00850">
    <property type="entry name" value="GLY_RADICAL_1"/>
    <property type="match status" value="1"/>
</dbReference>
<evidence type="ECO:0000256" key="5">
    <source>
        <dbReference type="PROSITE-ProRule" id="PRU00493"/>
    </source>
</evidence>
<evidence type="ECO:0000256" key="3">
    <source>
        <dbReference type="ARBA" id="ARBA00022840"/>
    </source>
</evidence>
<dbReference type="GO" id="GO:0004748">
    <property type="term" value="F:ribonucleoside-diphosphate reductase activity, thioredoxin disulfide as acceptor"/>
    <property type="evidence" value="ECO:0007669"/>
    <property type="project" value="TreeGrafter"/>
</dbReference>
<dbReference type="PROSITE" id="PS51161">
    <property type="entry name" value="ATP_CONE"/>
    <property type="match status" value="1"/>
</dbReference>
<keyword evidence="8" id="KW-0560">Oxidoreductase</keyword>
<dbReference type="InterPro" id="IPR019777">
    <property type="entry name" value="Form_AcTrfase_GR_CS"/>
</dbReference>
<dbReference type="CDD" id="cd01675">
    <property type="entry name" value="RNR_III"/>
    <property type="match status" value="1"/>
</dbReference>
<dbReference type="NCBIfam" id="TIGR02487">
    <property type="entry name" value="NrdD"/>
    <property type="match status" value="1"/>
</dbReference>
<reference evidence="8 9" key="1">
    <citation type="submission" date="2023-02" db="EMBL/GenBank/DDBJ databases">
        <title>Microbacterium betulae sp. nov., isolated from birch wood.</title>
        <authorList>
            <person name="Pasciak M."/>
            <person name="Pawlik K.J."/>
            <person name="Martynowski D."/>
            <person name="Laczmanski L."/>
            <person name="Ciekot J."/>
            <person name="Szponar B."/>
            <person name="Wojcik-Fatla A."/>
            <person name="Mackiewicz B."/>
            <person name="Farian E."/>
            <person name="Cholewa G."/>
            <person name="Cholewa A."/>
            <person name="Dutkiewicz J."/>
        </authorList>
    </citation>
    <scope>NUCLEOTIDE SEQUENCE [LARGE SCALE GENOMIC DNA]</scope>
    <source>
        <strain evidence="8 9">AB</strain>
    </source>
</reference>
<proteinExistence type="predicted"/>
<dbReference type="GO" id="GO:0009265">
    <property type="term" value="P:2'-deoxyribonucleotide biosynthetic process"/>
    <property type="evidence" value="ECO:0007669"/>
    <property type="project" value="TreeGrafter"/>
</dbReference>
<dbReference type="PANTHER" id="PTHR21075">
    <property type="entry name" value="ANAEROBIC RIBONUCLEOSIDE-TRIPHOSPHATE REDUCTASE"/>
    <property type="match status" value="1"/>
</dbReference>
<dbReference type="GO" id="GO:0031250">
    <property type="term" value="C:anaerobic ribonucleoside-triphosphate reductase complex"/>
    <property type="evidence" value="ECO:0007669"/>
    <property type="project" value="TreeGrafter"/>
</dbReference>
<evidence type="ECO:0000313" key="8">
    <source>
        <dbReference type="EMBL" id="WOF22503.1"/>
    </source>
</evidence>
<dbReference type="SUPFAM" id="SSF51998">
    <property type="entry name" value="PFL-like glycyl radical enzymes"/>
    <property type="match status" value="1"/>
</dbReference>
<dbReference type="Proteomes" id="UP001305498">
    <property type="component" value="Chromosome"/>
</dbReference>
<dbReference type="Pfam" id="PF13597">
    <property type="entry name" value="NRDD"/>
    <property type="match status" value="1"/>
</dbReference>
<dbReference type="NCBIfam" id="NF006732">
    <property type="entry name" value="PRK09263.1"/>
    <property type="match status" value="1"/>
</dbReference>